<dbReference type="Proteomes" id="UP000588071">
    <property type="component" value="Unassembled WGS sequence"/>
</dbReference>
<keyword evidence="4 6" id="KW-1133">Transmembrane helix</keyword>
<feature type="transmembrane region" description="Helical" evidence="6">
    <location>
        <begin position="210"/>
        <end position="228"/>
    </location>
</feature>
<sequence>MVEDILYLLVSLFATIIGAVTGIGGGIVLKSLVSTFSDDPVIIVSFYTTVLVFTMCIVSIFKQIKRGFKFQLNVLVGISLGSIIGGYIGEKILNIVVQQFSQQKVQFIQSIILFITLIFLLLYNIFGKRKQKIEFPKFIYSLILGLFLGSISIFLGIGGGPLNVSLLIICFGYNMKEAAVYSIATVFFSQISKILSIIFTGSLLHFDLNLVPFLIIIAIIGGYIGTWLNQKLSNKKLETIYYFVMLALCILTMINIFRFS</sequence>
<gene>
    <name evidence="8" type="ORF">B5E88_04250</name>
    <name evidence="7" type="ORF">HF857_03945</name>
</gene>
<accession>A0A1Y4R2D4</accession>
<proteinExistence type="inferred from homology"/>
<reference evidence="8" key="2">
    <citation type="journal article" date="2018" name="BMC Genomics">
        <title>Whole genome sequencing and function prediction of 133 gut anaerobes isolated from chicken caecum in pure cultures.</title>
        <authorList>
            <person name="Medvecky M."/>
            <person name="Cejkova D."/>
            <person name="Polansky O."/>
            <person name="Karasova D."/>
            <person name="Kubasova T."/>
            <person name="Cizek A."/>
            <person name="Rychlik I."/>
        </authorList>
    </citation>
    <scope>NUCLEOTIDE SEQUENCE</scope>
    <source>
        <strain evidence="8">An144</strain>
    </source>
</reference>
<dbReference type="PANTHER" id="PTHR43701:SF2">
    <property type="entry name" value="MEMBRANE TRANSPORTER PROTEIN YJNA-RELATED"/>
    <property type="match status" value="1"/>
</dbReference>
<dbReference type="EMBL" id="NFLC01000006">
    <property type="protein sequence ID" value="OUQ10912.1"/>
    <property type="molecule type" value="Genomic_DNA"/>
</dbReference>
<keyword evidence="3 6" id="KW-0812">Transmembrane</keyword>
<evidence type="ECO:0000313" key="8">
    <source>
        <dbReference type="EMBL" id="OUQ10912.1"/>
    </source>
</evidence>
<feature type="transmembrane region" description="Helical" evidence="6">
    <location>
        <begin position="108"/>
        <end position="126"/>
    </location>
</feature>
<protein>
    <recommendedName>
        <fullName evidence="6">Probable membrane transporter protein</fullName>
    </recommendedName>
</protein>
<dbReference type="InterPro" id="IPR051598">
    <property type="entry name" value="TSUP/Inactive_protease-like"/>
</dbReference>
<evidence type="ECO:0000256" key="6">
    <source>
        <dbReference type="RuleBase" id="RU363041"/>
    </source>
</evidence>
<feature type="transmembrane region" description="Helical" evidence="6">
    <location>
        <begin position="41"/>
        <end position="61"/>
    </location>
</feature>
<name>A0A1Y4R2D4_9ENTE</name>
<dbReference type="EMBL" id="JABAFV010000004">
    <property type="protein sequence ID" value="NME49411.1"/>
    <property type="molecule type" value="Genomic_DNA"/>
</dbReference>
<dbReference type="Pfam" id="PF01925">
    <property type="entry name" value="TauE"/>
    <property type="match status" value="1"/>
</dbReference>
<dbReference type="RefSeq" id="WP_087214215.1">
    <property type="nucleotide sequence ID" value="NZ_JABAFV010000004.1"/>
</dbReference>
<reference evidence="7 10" key="3">
    <citation type="submission" date="2020-04" db="EMBL/GenBank/DDBJ databases">
        <authorList>
            <person name="Hitch T.C.A."/>
            <person name="Wylensek D."/>
            <person name="Clavel T."/>
        </authorList>
    </citation>
    <scope>NUCLEOTIDE SEQUENCE [LARGE SCALE GENOMIC DNA]</scope>
    <source>
        <strain evidence="7 10">WCA-380-WT-3C</strain>
    </source>
</reference>
<comment type="similarity">
    <text evidence="2 6">Belongs to the 4-toluene sulfonate uptake permease (TSUP) (TC 2.A.102) family.</text>
</comment>
<evidence type="ECO:0000256" key="2">
    <source>
        <dbReference type="ARBA" id="ARBA00009142"/>
    </source>
</evidence>
<comment type="subcellular location">
    <subcellularLocation>
        <location evidence="6">Cell membrane</location>
        <topology evidence="6">Multi-pass membrane protein</topology>
    </subcellularLocation>
    <subcellularLocation>
        <location evidence="1">Membrane</location>
        <topology evidence="1">Multi-pass membrane protein</topology>
    </subcellularLocation>
</comment>
<feature type="transmembrane region" description="Helical" evidence="6">
    <location>
        <begin position="178"/>
        <end position="198"/>
    </location>
</feature>
<feature type="transmembrane region" description="Helical" evidence="6">
    <location>
        <begin position="240"/>
        <end position="257"/>
    </location>
</feature>
<organism evidence="8 9">
    <name type="scientific">Enterococcus cecorum</name>
    <dbReference type="NCBI Taxonomy" id="44008"/>
    <lineage>
        <taxon>Bacteria</taxon>
        <taxon>Bacillati</taxon>
        <taxon>Bacillota</taxon>
        <taxon>Bacilli</taxon>
        <taxon>Lactobacillales</taxon>
        <taxon>Enterococcaceae</taxon>
        <taxon>Enterococcus</taxon>
    </lineage>
</organism>
<dbReference type="GO" id="GO:0005886">
    <property type="term" value="C:plasma membrane"/>
    <property type="evidence" value="ECO:0007669"/>
    <property type="project" value="UniProtKB-SubCell"/>
</dbReference>
<evidence type="ECO:0000313" key="7">
    <source>
        <dbReference type="EMBL" id="NME49411.1"/>
    </source>
</evidence>
<reference evidence="9" key="1">
    <citation type="submission" date="2017-04" db="EMBL/GenBank/DDBJ databases">
        <title>Function of individual gut microbiota members based on whole genome sequencing of pure cultures obtained from chicken caecum.</title>
        <authorList>
            <person name="Medvecky M."/>
            <person name="Cejkova D."/>
            <person name="Polansky O."/>
            <person name="Karasova D."/>
            <person name="Kubasova T."/>
            <person name="Cizek A."/>
            <person name="Rychlik I."/>
        </authorList>
    </citation>
    <scope>NUCLEOTIDE SEQUENCE [LARGE SCALE GENOMIC DNA]</scope>
    <source>
        <strain evidence="9">An144</strain>
    </source>
</reference>
<evidence type="ECO:0000256" key="1">
    <source>
        <dbReference type="ARBA" id="ARBA00004141"/>
    </source>
</evidence>
<dbReference type="PANTHER" id="PTHR43701">
    <property type="entry name" value="MEMBRANE TRANSPORTER PROTEIN MJ0441-RELATED"/>
    <property type="match status" value="1"/>
</dbReference>
<comment type="caution">
    <text evidence="8">The sequence shown here is derived from an EMBL/GenBank/DDBJ whole genome shotgun (WGS) entry which is preliminary data.</text>
</comment>
<feature type="transmembrane region" description="Helical" evidence="6">
    <location>
        <begin position="138"/>
        <end position="158"/>
    </location>
</feature>
<feature type="transmembrane region" description="Helical" evidence="6">
    <location>
        <begin position="70"/>
        <end position="88"/>
    </location>
</feature>
<evidence type="ECO:0000313" key="9">
    <source>
        <dbReference type="Proteomes" id="UP000196074"/>
    </source>
</evidence>
<dbReference type="Proteomes" id="UP000196074">
    <property type="component" value="Unassembled WGS sequence"/>
</dbReference>
<feature type="transmembrane region" description="Helical" evidence="6">
    <location>
        <begin position="7"/>
        <end position="29"/>
    </location>
</feature>
<dbReference type="AlphaFoldDB" id="A0A1Y4R2D4"/>
<evidence type="ECO:0000256" key="3">
    <source>
        <dbReference type="ARBA" id="ARBA00022692"/>
    </source>
</evidence>
<keyword evidence="6" id="KW-1003">Cell membrane</keyword>
<evidence type="ECO:0000256" key="4">
    <source>
        <dbReference type="ARBA" id="ARBA00022989"/>
    </source>
</evidence>
<evidence type="ECO:0000313" key="10">
    <source>
        <dbReference type="Proteomes" id="UP000588071"/>
    </source>
</evidence>
<dbReference type="InterPro" id="IPR002781">
    <property type="entry name" value="TM_pro_TauE-like"/>
</dbReference>
<keyword evidence="5 6" id="KW-0472">Membrane</keyword>
<evidence type="ECO:0000256" key="5">
    <source>
        <dbReference type="ARBA" id="ARBA00023136"/>
    </source>
</evidence>